<feature type="domain" description="SnoaL-like" evidence="1">
    <location>
        <begin position="12"/>
        <end position="121"/>
    </location>
</feature>
<dbReference type="Proteomes" id="UP000294558">
    <property type="component" value="Unassembled WGS sequence"/>
</dbReference>
<comment type="caution">
    <text evidence="2">The sequence shown here is derived from an EMBL/GenBank/DDBJ whole genome shotgun (WGS) entry which is preliminary data.</text>
</comment>
<organism evidence="2 3">
    <name type="scientific">Ilumatobacter fluminis</name>
    <dbReference type="NCBI Taxonomy" id="467091"/>
    <lineage>
        <taxon>Bacteria</taxon>
        <taxon>Bacillati</taxon>
        <taxon>Actinomycetota</taxon>
        <taxon>Acidimicrobiia</taxon>
        <taxon>Acidimicrobiales</taxon>
        <taxon>Ilumatobacteraceae</taxon>
        <taxon>Ilumatobacter</taxon>
    </lineage>
</organism>
<evidence type="ECO:0000313" key="2">
    <source>
        <dbReference type="EMBL" id="TDT15177.1"/>
    </source>
</evidence>
<dbReference type="InterPro" id="IPR032710">
    <property type="entry name" value="NTF2-like_dom_sf"/>
</dbReference>
<dbReference type="SUPFAM" id="SSF54427">
    <property type="entry name" value="NTF2-like"/>
    <property type="match status" value="1"/>
</dbReference>
<dbReference type="AlphaFoldDB" id="A0A4R7HVW7"/>
<proteinExistence type="predicted"/>
<dbReference type="InterPro" id="IPR037401">
    <property type="entry name" value="SnoaL-like"/>
</dbReference>
<protein>
    <submittedName>
        <fullName evidence="2">SnoaL-like protein</fullName>
    </submittedName>
</protein>
<keyword evidence="3" id="KW-1185">Reference proteome</keyword>
<accession>A0A4R7HVW7</accession>
<dbReference type="RefSeq" id="WP_166657362.1">
    <property type="nucleotide sequence ID" value="NZ_SOAU01000001.1"/>
</dbReference>
<dbReference type="EMBL" id="SOAU01000001">
    <property type="protein sequence ID" value="TDT15177.1"/>
    <property type="molecule type" value="Genomic_DNA"/>
</dbReference>
<dbReference type="Gene3D" id="3.10.450.50">
    <property type="match status" value="1"/>
</dbReference>
<name>A0A4R7HVW7_9ACTN</name>
<reference evidence="2 3" key="1">
    <citation type="submission" date="2019-03" db="EMBL/GenBank/DDBJ databases">
        <title>Sequencing the genomes of 1000 actinobacteria strains.</title>
        <authorList>
            <person name="Klenk H.-P."/>
        </authorList>
    </citation>
    <scope>NUCLEOTIDE SEQUENCE [LARGE SCALE GENOMIC DNA]</scope>
    <source>
        <strain evidence="2 3">DSM 18936</strain>
    </source>
</reference>
<sequence>MTAARRADVLAATLRALATYDRDVLTRTLAPDVRVWTPELATATRDELLAAIDQRDEAFGDVSVEVRPLDVGGLQACAEWTMSTQLVGSIELASGDVLEPNGSKIFLNGVAVADFDGDTIAALRQYWNVDSLYAQLGIER</sequence>
<dbReference type="Pfam" id="PF12680">
    <property type="entry name" value="SnoaL_2"/>
    <property type="match status" value="1"/>
</dbReference>
<evidence type="ECO:0000259" key="1">
    <source>
        <dbReference type="Pfam" id="PF12680"/>
    </source>
</evidence>
<evidence type="ECO:0000313" key="3">
    <source>
        <dbReference type="Proteomes" id="UP000294558"/>
    </source>
</evidence>
<gene>
    <name evidence="2" type="ORF">BDK89_0740</name>
</gene>